<dbReference type="Gene3D" id="3.20.20.450">
    <property type="entry name" value="EAL domain"/>
    <property type="match status" value="1"/>
</dbReference>
<dbReference type="Proteomes" id="UP000518887">
    <property type="component" value="Unassembled WGS sequence"/>
</dbReference>
<dbReference type="InterPro" id="IPR035919">
    <property type="entry name" value="EAL_sf"/>
</dbReference>
<dbReference type="InterPro" id="IPR001633">
    <property type="entry name" value="EAL_dom"/>
</dbReference>
<dbReference type="PANTHER" id="PTHR33121">
    <property type="entry name" value="CYCLIC DI-GMP PHOSPHODIESTERASE PDEF"/>
    <property type="match status" value="1"/>
</dbReference>
<dbReference type="PANTHER" id="PTHR33121:SF70">
    <property type="entry name" value="SIGNALING PROTEIN YKOW"/>
    <property type="match status" value="1"/>
</dbReference>
<evidence type="ECO:0000313" key="5">
    <source>
        <dbReference type="Proteomes" id="UP000518887"/>
    </source>
</evidence>
<dbReference type="Pfam" id="PF00563">
    <property type="entry name" value="EAL"/>
    <property type="match status" value="1"/>
</dbReference>
<dbReference type="CDD" id="cd01949">
    <property type="entry name" value="GGDEF"/>
    <property type="match status" value="1"/>
</dbReference>
<dbReference type="SUPFAM" id="SSF141868">
    <property type="entry name" value="EAL domain-like"/>
    <property type="match status" value="1"/>
</dbReference>
<dbReference type="InterPro" id="IPR043128">
    <property type="entry name" value="Rev_trsase/Diguanyl_cyclase"/>
</dbReference>
<feature type="coiled-coil region" evidence="1">
    <location>
        <begin position="145"/>
        <end position="176"/>
    </location>
</feature>
<dbReference type="GO" id="GO:0071111">
    <property type="term" value="F:cyclic-guanylate-specific phosphodiesterase activity"/>
    <property type="evidence" value="ECO:0007669"/>
    <property type="project" value="InterPro"/>
</dbReference>
<dbReference type="Gene3D" id="3.30.70.270">
    <property type="match status" value="1"/>
</dbReference>
<dbReference type="CDD" id="cd01948">
    <property type="entry name" value="EAL"/>
    <property type="match status" value="1"/>
</dbReference>
<dbReference type="InterPro" id="IPR050706">
    <property type="entry name" value="Cyclic-di-GMP_PDE-like"/>
</dbReference>
<evidence type="ECO:0000256" key="1">
    <source>
        <dbReference type="SAM" id="Coils"/>
    </source>
</evidence>
<keyword evidence="5" id="KW-1185">Reference proteome</keyword>
<dbReference type="PROSITE" id="PS50883">
    <property type="entry name" value="EAL"/>
    <property type="match status" value="1"/>
</dbReference>
<organism evidence="4 5">
    <name type="scientific">Treponema ruminis</name>
    <dbReference type="NCBI Taxonomy" id="744515"/>
    <lineage>
        <taxon>Bacteria</taxon>
        <taxon>Pseudomonadati</taxon>
        <taxon>Spirochaetota</taxon>
        <taxon>Spirochaetia</taxon>
        <taxon>Spirochaetales</taxon>
        <taxon>Treponemataceae</taxon>
        <taxon>Treponema</taxon>
    </lineage>
</organism>
<dbReference type="SMART" id="SM00267">
    <property type="entry name" value="GGDEF"/>
    <property type="match status" value="1"/>
</dbReference>
<dbReference type="EMBL" id="JACHFQ010000001">
    <property type="protein sequence ID" value="MBB5224817.1"/>
    <property type="molecule type" value="Genomic_DNA"/>
</dbReference>
<keyword evidence="1" id="KW-0175">Coiled coil</keyword>
<dbReference type="InterPro" id="IPR000160">
    <property type="entry name" value="GGDEF_dom"/>
</dbReference>
<reference evidence="4 5" key="1">
    <citation type="submission" date="2020-08" db="EMBL/GenBank/DDBJ databases">
        <title>Genomic Encyclopedia of Type Strains, Phase IV (KMG-IV): sequencing the most valuable type-strain genomes for metagenomic binning, comparative biology and taxonomic classification.</title>
        <authorList>
            <person name="Goeker M."/>
        </authorList>
    </citation>
    <scope>NUCLEOTIDE SEQUENCE [LARGE SCALE GENOMIC DNA]</scope>
    <source>
        <strain evidence="4 5">DSM 103462</strain>
    </source>
</reference>
<dbReference type="InterPro" id="IPR029787">
    <property type="entry name" value="Nucleotide_cyclase"/>
</dbReference>
<feature type="domain" description="EAL" evidence="2">
    <location>
        <begin position="341"/>
        <end position="596"/>
    </location>
</feature>
<dbReference type="NCBIfam" id="TIGR00254">
    <property type="entry name" value="GGDEF"/>
    <property type="match status" value="1"/>
</dbReference>
<dbReference type="Pfam" id="PF00990">
    <property type="entry name" value="GGDEF"/>
    <property type="match status" value="1"/>
</dbReference>
<accession>A0A7W8G6S8</accession>
<dbReference type="SMART" id="SM00052">
    <property type="entry name" value="EAL"/>
    <property type="match status" value="1"/>
</dbReference>
<dbReference type="SUPFAM" id="SSF55073">
    <property type="entry name" value="Nucleotide cyclase"/>
    <property type="match status" value="1"/>
</dbReference>
<evidence type="ECO:0000259" key="2">
    <source>
        <dbReference type="PROSITE" id="PS50883"/>
    </source>
</evidence>
<dbReference type="PROSITE" id="PS50887">
    <property type="entry name" value="GGDEF"/>
    <property type="match status" value="1"/>
</dbReference>
<name>A0A7W8G6S8_9SPIR</name>
<gene>
    <name evidence="4" type="ORF">HNP76_000157</name>
</gene>
<evidence type="ECO:0000313" key="4">
    <source>
        <dbReference type="EMBL" id="MBB5224817.1"/>
    </source>
</evidence>
<evidence type="ECO:0000259" key="3">
    <source>
        <dbReference type="PROSITE" id="PS50887"/>
    </source>
</evidence>
<proteinExistence type="predicted"/>
<protein>
    <submittedName>
        <fullName evidence="4">Diguanylate cyclase (GGDEF)-like protein</fullName>
    </submittedName>
</protein>
<dbReference type="AlphaFoldDB" id="A0A7W8G6S8"/>
<comment type="caution">
    <text evidence="4">The sequence shown here is derived from an EMBL/GenBank/DDBJ whole genome shotgun (WGS) entry which is preliminary data.</text>
</comment>
<sequence>MKDRDYKEVLENTSTPVVVLISNEGDFSEENSSKKIPTESDFKTSFSVHFVNETFVKTYGDLVQVGFTTEQCVERLSKEVEWYKMACACTETGELQETTFYSTICSAWLRINMSSTKNGFIIIAIVNVSKDKEREQQLLRQNLRLAALTDELSSSREELKSKLENITFLNEQLEHMAYHDGMTNLCNRQKFKMDFEHWLEHSKAKNEKFGLILLDLDNMKLINDAQGHGEGDEIICHAAEILKRFKKDDLRVYRYGGDEFIVMMRNIISQDTILNAGDLLLEVMNEEGIDFSGGIAICPDDGDNYSDLLKYADMAMFEAKRKGKNDVCFFQSIMRERFMEKIAIQTKLNTAVNENLFQLYYQPQFDVATNKLRGFEALLRWYDEDTGWISPEQFIPIAEETRLVIPLGDWILERAIKTLKEWIEDFGFDGIMSVNVSPVQLKKQTFLYDLISLVKKYNIPTKNLEIEITEGVFIDNKNEVIDLLKQIRELGIGLSLDDFGTGYSSLSYLQMLPITTLKIDKSFIANITDAGGVEANITDSIISMVTKMGLDTIAEGVEKREQLDILKKINCKNIQGFLKGKPMPKERCEQILGGNYELADHL</sequence>
<dbReference type="RefSeq" id="WP_184656479.1">
    <property type="nucleotide sequence ID" value="NZ_JACHFQ010000001.1"/>
</dbReference>
<feature type="domain" description="GGDEF" evidence="3">
    <location>
        <begin position="207"/>
        <end position="332"/>
    </location>
</feature>